<gene>
    <name evidence="2" type="ORF">N7671_20365</name>
</gene>
<evidence type="ECO:0000313" key="3">
    <source>
        <dbReference type="Proteomes" id="UP001159292"/>
    </source>
</evidence>
<evidence type="ECO:0000256" key="1">
    <source>
        <dbReference type="SAM" id="MobiDB-lite"/>
    </source>
</evidence>
<organism evidence="2 3">
    <name type="scientific">Ectopseudomonas oleovorans</name>
    <name type="common">Pseudomonas oleovorans</name>
    <dbReference type="NCBI Taxonomy" id="301"/>
    <lineage>
        <taxon>Bacteria</taxon>
        <taxon>Pseudomonadati</taxon>
        <taxon>Pseudomonadota</taxon>
        <taxon>Gammaproteobacteria</taxon>
        <taxon>Pseudomonadales</taxon>
        <taxon>Pseudomonadaceae</taxon>
        <taxon>Ectopseudomonas</taxon>
    </lineage>
</organism>
<sequence length="310" mass="36015">MSKRRKNRNNKASRPHRDQPKSRLQSLGSKLKKPWLVASSIVAFVLAAINYSQPWIMSYLDGRIFGGLSLYLHSEKLERVYPTYIFFTAPPTSREIHALLPVESSVLNTSMQPEKKVTLSIRYPKQSNREMIPEEFIKHSGAMLADDVVHETNSDKKYSLSIYRATFLAANDRIGFPDASFIIPLPPDSNLPDISVPSQGLDVEFTVYSESRKPEEWQVRYRAVDARNVNEMTWWITNSYKPHMARLLRERLGFWRYLYGWATSEETTVYFFSPKFNYLRGLSIYSPTDWPKAYTGFKFSPYERELILGI</sequence>
<dbReference type="AlphaFoldDB" id="A0AB35L4K5"/>
<feature type="region of interest" description="Disordered" evidence="1">
    <location>
        <begin position="1"/>
        <end position="25"/>
    </location>
</feature>
<evidence type="ECO:0000313" key="2">
    <source>
        <dbReference type="EMBL" id="MDH0569492.1"/>
    </source>
</evidence>
<dbReference type="GeneID" id="300418924"/>
<proteinExistence type="predicted"/>
<reference evidence="2" key="1">
    <citation type="submission" date="2022-09" db="EMBL/GenBank/DDBJ databases">
        <title>Intensive care unit water sources are persistently colonized with multi-drug resistant bacteria and are the site of extensive horizontal gene transfer of antibiotic resistance genes.</title>
        <authorList>
            <person name="Diorio-Toth L."/>
        </authorList>
    </citation>
    <scope>NUCLEOTIDE SEQUENCE</scope>
    <source>
        <strain evidence="2">GD04000</strain>
    </source>
</reference>
<dbReference type="EMBL" id="JAOEET010000089">
    <property type="protein sequence ID" value="MDH0569492.1"/>
    <property type="molecule type" value="Genomic_DNA"/>
</dbReference>
<protein>
    <submittedName>
        <fullName evidence="2">Uncharacterized protein</fullName>
    </submittedName>
</protein>
<feature type="compositionally biased region" description="Basic residues" evidence="1">
    <location>
        <begin position="1"/>
        <end position="14"/>
    </location>
</feature>
<dbReference type="RefSeq" id="WP_257598584.1">
    <property type="nucleotide sequence ID" value="NZ_JANKBU010000074.1"/>
</dbReference>
<accession>A0AB35L4K5</accession>
<comment type="caution">
    <text evidence="2">The sequence shown here is derived from an EMBL/GenBank/DDBJ whole genome shotgun (WGS) entry which is preliminary data.</text>
</comment>
<name>A0AB35L4K5_ECTOL</name>
<dbReference type="Proteomes" id="UP001159292">
    <property type="component" value="Unassembled WGS sequence"/>
</dbReference>